<dbReference type="InterPro" id="IPR000160">
    <property type="entry name" value="GGDEF_dom"/>
</dbReference>
<dbReference type="Proteomes" id="UP000054725">
    <property type="component" value="Unassembled WGS sequence"/>
</dbReference>
<dbReference type="SMART" id="SM00267">
    <property type="entry name" value="GGDEF"/>
    <property type="match status" value="1"/>
</dbReference>
<feature type="transmembrane region" description="Helical" evidence="1">
    <location>
        <begin position="103"/>
        <end position="120"/>
    </location>
</feature>
<dbReference type="Gene3D" id="3.30.70.270">
    <property type="match status" value="1"/>
</dbReference>
<sequence length="371" mass="43096">MQGKNHKYKSNSDLVDAHRRQYYLIQYITVEFLIICALVLSLYTYLKLWYLVAMISTASFLGLWNGYLLIRTKNTVFCGHVVTLIIFLTVLLANYLVRGIGPTFSVWFYIIPILSVSLLGRSGLYIYSILILLVIIGCRIVSIPPHYSLSETHLSIVDWLNHLFAFVIIVTTLDSLMRESKRYEQLLNNKNYSLRLEKDKYHYLACFDELTNLPNRQYFKFNLETSIASLPPQHCVTIFFMDLDNLKYINDHWGHEVGDYLLVETAKRLRSCFREVDFIARLGGDEFAAIVVHSQGEKISEVITKRIKHAFKKVFKFKNKDFYSSISIGLATYPDDSQSLEELMMLADRAMYLAKKQRDEITLSQPREIKG</sequence>
<dbReference type="InterPro" id="IPR043128">
    <property type="entry name" value="Rev_trsase/Diguanyl_cyclase"/>
</dbReference>
<dbReference type="NCBIfam" id="TIGR00254">
    <property type="entry name" value="GGDEF"/>
    <property type="match status" value="1"/>
</dbReference>
<dbReference type="AlphaFoldDB" id="A0A0W0WKC6"/>
<keyword evidence="1" id="KW-0472">Membrane</keyword>
<feature type="transmembrane region" description="Helical" evidence="1">
    <location>
        <begin position="49"/>
        <end position="70"/>
    </location>
</feature>
<keyword evidence="1" id="KW-1133">Transmembrane helix</keyword>
<feature type="transmembrane region" description="Helical" evidence="1">
    <location>
        <begin position="21"/>
        <end position="43"/>
    </location>
</feature>
<dbReference type="InterPro" id="IPR052163">
    <property type="entry name" value="DGC-Regulatory_Protein"/>
</dbReference>
<feature type="domain" description="GGDEF" evidence="2">
    <location>
        <begin position="234"/>
        <end position="366"/>
    </location>
</feature>
<evidence type="ECO:0000259" key="2">
    <source>
        <dbReference type="PROSITE" id="PS50887"/>
    </source>
</evidence>
<dbReference type="PROSITE" id="PS50887">
    <property type="entry name" value="GGDEF"/>
    <property type="match status" value="1"/>
</dbReference>
<evidence type="ECO:0000256" key="1">
    <source>
        <dbReference type="SAM" id="Phobius"/>
    </source>
</evidence>
<dbReference type="STRING" id="45070.Lnau_2430"/>
<organism evidence="3 4">
    <name type="scientific">Legionella nautarum</name>
    <dbReference type="NCBI Taxonomy" id="45070"/>
    <lineage>
        <taxon>Bacteria</taxon>
        <taxon>Pseudomonadati</taxon>
        <taxon>Pseudomonadota</taxon>
        <taxon>Gammaproteobacteria</taxon>
        <taxon>Legionellales</taxon>
        <taxon>Legionellaceae</taxon>
        <taxon>Legionella</taxon>
    </lineage>
</organism>
<dbReference type="PANTHER" id="PTHR46663">
    <property type="entry name" value="DIGUANYLATE CYCLASE DGCT-RELATED"/>
    <property type="match status" value="1"/>
</dbReference>
<dbReference type="EMBL" id="LNYO01000024">
    <property type="protein sequence ID" value="KTD32782.1"/>
    <property type="molecule type" value="Genomic_DNA"/>
</dbReference>
<dbReference type="CDD" id="cd01949">
    <property type="entry name" value="GGDEF"/>
    <property type="match status" value="1"/>
</dbReference>
<proteinExistence type="predicted"/>
<dbReference type="RefSeq" id="WP_065240301.1">
    <property type="nucleotide sequence ID" value="NZ_CAAAIF010000004.1"/>
</dbReference>
<dbReference type="Pfam" id="PF00990">
    <property type="entry name" value="GGDEF"/>
    <property type="match status" value="1"/>
</dbReference>
<keyword evidence="1" id="KW-0812">Transmembrane</keyword>
<dbReference type="PATRIC" id="fig|45070.6.peg.2564"/>
<dbReference type="SUPFAM" id="SSF55073">
    <property type="entry name" value="Nucleotide cyclase"/>
    <property type="match status" value="1"/>
</dbReference>
<keyword evidence="4" id="KW-1185">Reference proteome</keyword>
<comment type="caution">
    <text evidence="3">The sequence shown here is derived from an EMBL/GenBank/DDBJ whole genome shotgun (WGS) entry which is preliminary data.</text>
</comment>
<reference evidence="3 4" key="1">
    <citation type="submission" date="2015-11" db="EMBL/GenBank/DDBJ databases">
        <title>Genomic analysis of 38 Legionella species identifies large and diverse effector repertoires.</title>
        <authorList>
            <person name="Burstein D."/>
            <person name="Amaro F."/>
            <person name="Zusman T."/>
            <person name="Lifshitz Z."/>
            <person name="Cohen O."/>
            <person name="Gilbert J.A."/>
            <person name="Pupko T."/>
            <person name="Shuman H.A."/>
            <person name="Segal G."/>
        </authorList>
    </citation>
    <scope>NUCLEOTIDE SEQUENCE [LARGE SCALE GENOMIC DNA]</scope>
    <source>
        <strain evidence="3 4">ATCC 49506</strain>
    </source>
</reference>
<dbReference type="InterPro" id="IPR029787">
    <property type="entry name" value="Nucleotide_cyclase"/>
</dbReference>
<feature type="transmembrane region" description="Helical" evidence="1">
    <location>
        <begin position="159"/>
        <end position="177"/>
    </location>
</feature>
<evidence type="ECO:0000313" key="4">
    <source>
        <dbReference type="Proteomes" id="UP000054725"/>
    </source>
</evidence>
<evidence type="ECO:0000313" key="3">
    <source>
        <dbReference type="EMBL" id="KTD32782.1"/>
    </source>
</evidence>
<dbReference type="PANTHER" id="PTHR46663:SF2">
    <property type="entry name" value="GGDEF DOMAIN-CONTAINING PROTEIN"/>
    <property type="match status" value="1"/>
</dbReference>
<protein>
    <submittedName>
        <fullName evidence="3">GGDEF/EAL domain-containing sensory box protein</fullName>
    </submittedName>
</protein>
<name>A0A0W0WKC6_9GAMM</name>
<feature type="transmembrane region" description="Helical" evidence="1">
    <location>
        <begin position="77"/>
        <end position="97"/>
    </location>
</feature>
<feature type="transmembrane region" description="Helical" evidence="1">
    <location>
        <begin position="127"/>
        <end position="147"/>
    </location>
</feature>
<gene>
    <name evidence="3" type="ORF">Lnau_2430</name>
</gene>
<accession>A0A0W0WKC6</accession>